<name>A0AAV9PJ35_9PEZI</name>
<dbReference type="CDD" id="cd07920">
    <property type="entry name" value="Pumilio"/>
    <property type="match status" value="1"/>
</dbReference>
<dbReference type="SMART" id="SM00025">
    <property type="entry name" value="Pumilio"/>
    <property type="match status" value="8"/>
</dbReference>
<accession>A0AAV9PJ35</accession>
<keyword evidence="2" id="KW-0963">Cytoplasm</keyword>
<sequence>MPHGTTTTQEMAFPNTVCGCDSSSRGKSLTEGQSRPYMTAGSTATDRKGTGTSLNTGFGSSSIPWGPGGPWGSNSTWNSSGLTNGFGSRAATREDSAVGGGSRPSSTSDTEATEQKTGSASLIDPSDPDDWNCRDPWGAKRSATSTRSTFQSRPSEPSSFQQRSFSGLVAPPTASSRAESFGFGSRPQTINITANSNSHPRPGFTPAYSNGASGRGPEQPMNVYTKFDRPDDPGARKLPDSAKDGIWQDHSPTTERKSSQPMPFGNRAFSQPVSRDASTPSSRPGGEQSAFGPSNPCRSSQRSTQANSRAPSLSSRSNFAQQSPYEPNPDYLTAQLNQLALNGGSRPQSTYEPETPAYTPWPNTPFAMSSGPGPSRLNWNGFPSNMTDDMEEGDASAIGYYRGDDQLSPHSSRPSVNFAMLRNNSRFNQTPTAPVFKPGRPYTGMRTPSGSFDVASMSSLQIGSDDFKPQANFRTQVQNPPPYTDPRTQQLLTPAHMRMPLGSFFNPYAMPNAIQLGHVTYGQITPVHTPEHLMPSEDGSGREGVQSQLMYDFKTSPKTRTFQLKDIYDHIVEFAGDQHGSRFVQTKLEGANSDEKDRVFREIEPNALQLMTDIFGNYVIQKFFEHGDQTHKKILAQKMRGQVLTLSLSMYGCRVVQKALDHVLVDQQAELIGELKNHVIDCVRDQNGNHVIQKAIERCQPHTIHFIINAFQGEVQGLAIHAYGCRVIQRCLERCDPHSKARVMSELMNGINSMIADQFGNYVVQHIVEHDEGAGRKSVLDIVSRNLESFSKHKFASNVVEKCLERADDQWRQRVVYTLVNNPRRGEDNAVFVSMIKDSFGNYVIQKLLDTLSPDDYLYFLTELQPAINTAKRTGCGKQVLSIEKKMHRYSPPFRNSNSGPHGNGGGGFYQLPLPTPPFASFANSATNTLPPPPLPLTSDTRSLMSEAVGSGGGDAVEGAPEGFRGGRGGELGVGEGFGHGHGR</sequence>
<dbReference type="Gene3D" id="1.25.10.10">
    <property type="entry name" value="Leucine-rich Repeat Variant"/>
    <property type="match status" value="1"/>
</dbReference>
<feature type="compositionally biased region" description="Polar residues" evidence="9">
    <location>
        <begin position="342"/>
        <end position="352"/>
    </location>
</feature>
<feature type="repeat" description="Pumilio" evidence="8">
    <location>
        <begin position="710"/>
        <end position="745"/>
    </location>
</feature>
<feature type="repeat" description="Pumilio" evidence="8">
    <location>
        <begin position="746"/>
        <end position="781"/>
    </location>
</feature>
<feature type="compositionally biased region" description="Polar residues" evidence="9">
    <location>
        <begin position="296"/>
        <end position="325"/>
    </location>
</feature>
<gene>
    <name evidence="11" type="primary">PUF3</name>
    <name evidence="11" type="ORF">LTR77_002730</name>
</gene>
<evidence type="ECO:0000256" key="1">
    <source>
        <dbReference type="ARBA" id="ARBA00004496"/>
    </source>
</evidence>
<dbReference type="RefSeq" id="XP_064661328.1">
    <property type="nucleotide sequence ID" value="XM_064799989.1"/>
</dbReference>
<dbReference type="GO" id="GO:0005737">
    <property type="term" value="C:cytoplasm"/>
    <property type="evidence" value="ECO:0007669"/>
    <property type="project" value="UniProtKB-SubCell"/>
</dbReference>
<feature type="compositionally biased region" description="Polar residues" evidence="9">
    <location>
        <begin position="1"/>
        <end position="10"/>
    </location>
</feature>
<dbReference type="Proteomes" id="UP001337655">
    <property type="component" value="Unassembled WGS sequence"/>
</dbReference>
<comment type="caution">
    <text evidence="11">The sequence shown here is derived from an EMBL/GenBank/DDBJ whole genome shotgun (WGS) entry which is preliminary data.</text>
</comment>
<evidence type="ECO:0000256" key="9">
    <source>
        <dbReference type="SAM" id="MobiDB-lite"/>
    </source>
</evidence>
<evidence type="ECO:0000256" key="8">
    <source>
        <dbReference type="PROSITE-ProRule" id="PRU00317"/>
    </source>
</evidence>
<feature type="repeat" description="Pumilio" evidence="8">
    <location>
        <begin position="782"/>
        <end position="817"/>
    </location>
</feature>
<feature type="repeat" description="Pumilio" evidence="8">
    <location>
        <begin position="638"/>
        <end position="673"/>
    </location>
</feature>
<reference evidence="11 12" key="1">
    <citation type="submission" date="2023-08" db="EMBL/GenBank/DDBJ databases">
        <title>Black Yeasts Isolated from many extreme environments.</title>
        <authorList>
            <person name="Coleine C."/>
            <person name="Stajich J.E."/>
            <person name="Selbmann L."/>
        </authorList>
    </citation>
    <scope>NUCLEOTIDE SEQUENCE [LARGE SCALE GENOMIC DNA]</scope>
    <source>
        <strain evidence="11 12">CCFEE 5935</strain>
    </source>
</reference>
<evidence type="ECO:0000256" key="4">
    <source>
        <dbReference type="ARBA" id="ARBA00022884"/>
    </source>
</evidence>
<feature type="repeat" description="Pumilio" evidence="8">
    <location>
        <begin position="602"/>
        <end position="637"/>
    </location>
</feature>
<dbReference type="PROSITE" id="PS50303">
    <property type="entry name" value="PUM_HD"/>
    <property type="match status" value="1"/>
</dbReference>
<evidence type="ECO:0000259" key="10">
    <source>
        <dbReference type="PROSITE" id="PS50303"/>
    </source>
</evidence>
<feature type="compositionally biased region" description="Polar residues" evidence="9">
    <location>
        <begin position="268"/>
        <end position="282"/>
    </location>
</feature>
<protein>
    <recommendedName>
        <fullName evidence="7">Pumilio homology domain family member 3</fullName>
    </recommendedName>
</protein>
<feature type="compositionally biased region" description="Polar residues" evidence="9">
    <location>
        <begin position="186"/>
        <end position="199"/>
    </location>
</feature>
<dbReference type="PANTHER" id="PTHR12537">
    <property type="entry name" value="RNA BINDING PROTEIN PUMILIO-RELATED"/>
    <property type="match status" value="1"/>
</dbReference>
<feature type="repeat" description="Pumilio" evidence="8">
    <location>
        <begin position="674"/>
        <end position="709"/>
    </location>
</feature>
<feature type="repeat" description="Pumilio" evidence="8">
    <location>
        <begin position="566"/>
        <end position="601"/>
    </location>
</feature>
<evidence type="ECO:0000256" key="6">
    <source>
        <dbReference type="ARBA" id="ARBA00060736"/>
    </source>
</evidence>
<feature type="region of interest" description="Disordered" evidence="9">
    <location>
        <begin position="921"/>
        <end position="984"/>
    </location>
</feature>
<dbReference type="InterPro" id="IPR033712">
    <property type="entry name" value="Pumilio_RNA-bd"/>
</dbReference>
<dbReference type="GO" id="GO:0000288">
    <property type="term" value="P:nuclear-transcribed mRNA catabolic process, deadenylation-dependent decay"/>
    <property type="evidence" value="ECO:0007669"/>
    <property type="project" value="TreeGrafter"/>
</dbReference>
<comment type="similarity">
    <text evidence="6">Belongs to the PUF3 family.</text>
</comment>
<dbReference type="AlphaFoldDB" id="A0AAV9PJ35"/>
<evidence type="ECO:0000256" key="7">
    <source>
        <dbReference type="ARBA" id="ARBA00081811"/>
    </source>
</evidence>
<dbReference type="GeneID" id="89924077"/>
<feature type="compositionally biased region" description="Polar residues" evidence="9">
    <location>
        <begin position="103"/>
        <end position="120"/>
    </location>
</feature>
<keyword evidence="3" id="KW-0677">Repeat</keyword>
<evidence type="ECO:0000313" key="12">
    <source>
        <dbReference type="Proteomes" id="UP001337655"/>
    </source>
</evidence>
<feature type="repeat" description="Pumilio" evidence="8">
    <location>
        <begin position="827"/>
        <end position="863"/>
    </location>
</feature>
<comment type="function">
    <text evidence="5">RNA-binding nucleolar protein required for pre-rRNA processing. Involved in production of 18S rRNA and assembly of small ribosomal subunit.</text>
</comment>
<evidence type="ECO:0000313" key="11">
    <source>
        <dbReference type="EMBL" id="KAK5172610.1"/>
    </source>
</evidence>
<dbReference type="PROSITE" id="PS50302">
    <property type="entry name" value="PUM"/>
    <property type="match status" value="8"/>
</dbReference>
<feature type="compositionally biased region" description="Polar residues" evidence="9">
    <location>
        <begin position="21"/>
        <end position="33"/>
    </location>
</feature>
<evidence type="ECO:0000256" key="3">
    <source>
        <dbReference type="ARBA" id="ARBA00022737"/>
    </source>
</evidence>
<dbReference type="Pfam" id="PF00806">
    <property type="entry name" value="PUF"/>
    <property type="match status" value="8"/>
</dbReference>
<feature type="region of interest" description="Disordered" evidence="9">
    <location>
        <begin position="342"/>
        <end position="391"/>
    </location>
</feature>
<dbReference type="EMBL" id="JAVRRT010000004">
    <property type="protein sequence ID" value="KAK5172610.1"/>
    <property type="molecule type" value="Genomic_DNA"/>
</dbReference>
<comment type="subcellular location">
    <subcellularLocation>
        <location evidence="1">Cytoplasm</location>
    </subcellularLocation>
</comment>
<dbReference type="InterPro" id="IPR033133">
    <property type="entry name" value="PUM-HD"/>
</dbReference>
<dbReference type="InterPro" id="IPR011989">
    <property type="entry name" value="ARM-like"/>
</dbReference>
<keyword evidence="4" id="KW-0694">RNA-binding</keyword>
<organism evidence="11 12">
    <name type="scientific">Saxophila tyrrhenica</name>
    <dbReference type="NCBI Taxonomy" id="1690608"/>
    <lineage>
        <taxon>Eukaryota</taxon>
        <taxon>Fungi</taxon>
        <taxon>Dikarya</taxon>
        <taxon>Ascomycota</taxon>
        <taxon>Pezizomycotina</taxon>
        <taxon>Dothideomycetes</taxon>
        <taxon>Dothideomycetidae</taxon>
        <taxon>Mycosphaerellales</taxon>
        <taxon>Extremaceae</taxon>
        <taxon>Saxophila</taxon>
    </lineage>
</organism>
<dbReference type="PANTHER" id="PTHR12537:SF12">
    <property type="entry name" value="MATERNAL PROTEIN PUMILIO"/>
    <property type="match status" value="1"/>
</dbReference>
<feature type="domain" description="PUM-HD" evidence="10">
    <location>
        <begin position="545"/>
        <end position="888"/>
    </location>
</feature>
<dbReference type="SUPFAM" id="SSF48371">
    <property type="entry name" value="ARM repeat"/>
    <property type="match status" value="1"/>
</dbReference>
<keyword evidence="12" id="KW-1185">Reference proteome</keyword>
<dbReference type="InterPro" id="IPR001313">
    <property type="entry name" value="Pumilio_RNA-bd_rpt"/>
</dbReference>
<proteinExistence type="inferred from homology"/>
<feature type="compositionally biased region" description="Basic and acidic residues" evidence="9">
    <location>
        <begin position="226"/>
        <end position="258"/>
    </location>
</feature>
<evidence type="ECO:0000256" key="5">
    <source>
        <dbReference type="ARBA" id="ARBA00024893"/>
    </source>
</evidence>
<feature type="compositionally biased region" description="Polar residues" evidence="9">
    <location>
        <begin position="377"/>
        <end position="387"/>
    </location>
</feature>
<dbReference type="InterPro" id="IPR016024">
    <property type="entry name" value="ARM-type_fold"/>
</dbReference>
<feature type="compositionally biased region" description="Polar residues" evidence="9">
    <location>
        <begin position="40"/>
        <end position="58"/>
    </location>
</feature>
<dbReference type="GO" id="GO:0003730">
    <property type="term" value="F:mRNA 3'-UTR binding"/>
    <property type="evidence" value="ECO:0007669"/>
    <property type="project" value="TreeGrafter"/>
</dbReference>
<evidence type="ECO:0000256" key="2">
    <source>
        <dbReference type="ARBA" id="ARBA00022490"/>
    </source>
</evidence>
<feature type="compositionally biased region" description="Gly residues" evidence="9">
    <location>
        <begin position="964"/>
        <end position="984"/>
    </location>
</feature>
<feature type="region of interest" description="Disordered" evidence="9">
    <location>
        <begin position="1"/>
        <end position="330"/>
    </location>
</feature>
<feature type="compositionally biased region" description="Polar residues" evidence="9">
    <location>
        <begin position="142"/>
        <end position="165"/>
    </location>
</feature>
<dbReference type="FunFam" id="1.25.10.10:FF:000004">
    <property type="entry name" value="Pumilio homolog 1 isoform 2"/>
    <property type="match status" value="1"/>
</dbReference>